<evidence type="ECO:0000256" key="1">
    <source>
        <dbReference type="ARBA" id="ARBA00004196"/>
    </source>
</evidence>
<evidence type="ECO:0000313" key="6">
    <source>
        <dbReference type="EMBL" id="MBD9724132.1"/>
    </source>
</evidence>
<comment type="subcellular location">
    <subcellularLocation>
        <location evidence="1">Cell envelope</location>
    </subcellularLocation>
</comment>
<protein>
    <submittedName>
        <fullName evidence="6">Sugar ABC transporter substrate-binding protein</fullName>
    </submittedName>
</protein>
<feature type="signal peptide" evidence="4">
    <location>
        <begin position="1"/>
        <end position="24"/>
    </location>
</feature>
<dbReference type="EMBL" id="JACYXT010000004">
    <property type="protein sequence ID" value="MBD9724132.1"/>
    <property type="molecule type" value="Genomic_DNA"/>
</dbReference>
<evidence type="ECO:0000256" key="2">
    <source>
        <dbReference type="ARBA" id="ARBA00007639"/>
    </source>
</evidence>
<dbReference type="SUPFAM" id="SSF53822">
    <property type="entry name" value="Periplasmic binding protein-like I"/>
    <property type="match status" value="1"/>
</dbReference>
<name>A0A927L289_9ACTN</name>
<comment type="similarity">
    <text evidence="2">Belongs to the bacterial solute-binding protein 2 family.</text>
</comment>
<sequence>MSRTTRLSSAVLRAAAATGVAALALTACGPGSGADSGSGSGSSSAGSGDVKVGLITKTDTNPFFVKMKEGAEKAAKAEGVELMTAAGKFDGDNAGQVTAIENMVAAGVKGILITPSDSKAIVPAIEKAKAKGVLVIALDTPTEPESAVDALFATDNVKAGELIGEYAKAAMKGKEAKIAALDLAPGVSVGVQRHEGFLKGFGATEKDVACAQDTGGDQAKGQTAMENCLQKEPDINVVYTINEPAALGAYTALKAKGREKDVLIVSVDGGCTGTQAVKDGKIAATSQQYPLKMAAEGVKAVVTYAKDGKKASGYTDTGVTLISDKAQDGVASKDTAYGLENCWG</sequence>
<dbReference type="InterPro" id="IPR028082">
    <property type="entry name" value="Peripla_BP_I"/>
</dbReference>
<dbReference type="Gene3D" id="3.40.50.2300">
    <property type="match status" value="2"/>
</dbReference>
<dbReference type="GO" id="GO:0030246">
    <property type="term" value="F:carbohydrate binding"/>
    <property type="evidence" value="ECO:0007669"/>
    <property type="project" value="UniProtKB-ARBA"/>
</dbReference>
<dbReference type="PROSITE" id="PS51257">
    <property type="entry name" value="PROKAR_LIPOPROTEIN"/>
    <property type="match status" value="1"/>
</dbReference>
<dbReference type="AlphaFoldDB" id="A0A927L289"/>
<dbReference type="InterPro" id="IPR025997">
    <property type="entry name" value="SBP_2_dom"/>
</dbReference>
<comment type="caution">
    <text evidence="6">The sequence shown here is derived from an EMBL/GenBank/DDBJ whole genome shotgun (WGS) entry which is preliminary data.</text>
</comment>
<gene>
    <name evidence="6" type="ORF">IHE70_13005</name>
</gene>
<evidence type="ECO:0000313" key="7">
    <source>
        <dbReference type="Proteomes" id="UP000661025"/>
    </source>
</evidence>
<evidence type="ECO:0000256" key="3">
    <source>
        <dbReference type="ARBA" id="ARBA00022729"/>
    </source>
</evidence>
<dbReference type="PANTHER" id="PTHR46847">
    <property type="entry name" value="D-ALLOSE-BINDING PERIPLASMIC PROTEIN-RELATED"/>
    <property type="match status" value="1"/>
</dbReference>
<feature type="domain" description="Periplasmic binding protein" evidence="5">
    <location>
        <begin position="52"/>
        <end position="310"/>
    </location>
</feature>
<dbReference type="GeneID" id="79928154"/>
<proteinExistence type="inferred from homology"/>
<dbReference type="PANTHER" id="PTHR46847:SF1">
    <property type="entry name" value="D-ALLOSE-BINDING PERIPLASMIC PROTEIN-RELATED"/>
    <property type="match status" value="1"/>
</dbReference>
<dbReference type="RefSeq" id="WP_086796788.1">
    <property type="nucleotide sequence ID" value="NZ_CP119182.1"/>
</dbReference>
<accession>A0A927L289</accession>
<evidence type="ECO:0000259" key="5">
    <source>
        <dbReference type="Pfam" id="PF13407"/>
    </source>
</evidence>
<dbReference type="CDD" id="cd19973">
    <property type="entry name" value="PBP1_ABC_sugar_binding-like"/>
    <property type="match status" value="1"/>
</dbReference>
<organism evidence="6 7">
    <name type="scientific">Streptomyces caniscabiei</name>
    <dbReference type="NCBI Taxonomy" id="2746961"/>
    <lineage>
        <taxon>Bacteria</taxon>
        <taxon>Bacillati</taxon>
        <taxon>Actinomycetota</taxon>
        <taxon>Actinomycetes</taxon>
        <taxon>Kitasatosporales</taxon>
        <taxon>Streptomycetaceae</taxon>
        <taxon>Streptomyces</taxon>
    </lineage>
</organism>
<dbReference type="Pfam" id="PF13407">
    <property type="entry name" value="Peripla_BP_4"/>
    <property type="match status" value="1"/>
</dbReference>
<dbReference type="Proteomes" id="UP000661025">
    <property type="component" value="Unassembled WGS sequence"/>
</dbReference>
<feature type="chain" id="PRO_5038338640" evidence="4">
    <location>
        <begin position="25"/>
        <end position="344"/>
    </location>
</feature>
<evidence type="ECO:0000256" key="4">
    <source>
        <dbReference type="SAM" id="SignalP"/>
    </source>
</evidence>
<reference evidence="6" key="1">
    <citation type="submission" date="2020-09" db="EMBL/GenBank/DDBJ databases">
        <title>Streptomyces canutascabiei sp. nov., which causes potato common scab and is distributed across the world.</title>
        <authorList>
            <person name="Nguyen H.P."/>
            <person name="Weisberg A.J."/>
            <person name="Chang J.H."/>
            <person name="Clarke C.R."/>
        </authorList>
    </citation>
    <scope>NUCLEOTIDE SEQUENCE</scope>
    <source>
        <strain evidence="6">ID-01-6.2a</strain>
    </source>
</reference>
<dbReference type="GO" id="GO:0030313">
    <property type="term" value="C:cell envelope"/>
    <property type="evidence" value="ECO:0007669"/>
    <property type="project" value="UniProtKB-SubCell"/>
</dbReference>
<keyword evidence="3 4" id="KW-0732">Signal</keyword>